<dbReference type="InterPro" id="IPR045886">
    <property type="entry name" value="ThiF/MoeB/HesA"/>
</dbReference>
<keyword evidence="1" id="KW-0472">Membrane</keyword>
<dbReference type="SUPFAM" id="SSF69572">
    <property type="entry name" value="Activating enzymes of the ubiquitin-like proteins"/>
    <property type="match status" value="1"/>
</dbReference>
<sequence>MSGCARTEILIGKEGLKKLADTHVLIAGVGGVGGSCAESLCRSGIGALTLIDFDIVEPSDLNRQLVALQSTMGLNKVDVLAQRLLDINPNIKLTILNEYIDKEKALAISKNNDIDFVADCIDSIMNKVDILRFCQQNKKPFISSMGAGGRLDPTKITITKMEKTFNCALAREVRKHLRRKHASLNFSVVFSEEVIIKANPHQEVKAYKEEKSISRAVNGVISYIPNIFGMMMAGYIINELLKNKL</sequence>
<dbReference type="GO" id="GO:0061504">
    <property type="term" value="P:cyclic threonylcarbamoyladenosine biosynthetic process"/>
    <property type="evidence" value="ECO:0007669"/>
    <property type="project" value="TreeGrafter"/>
</dbReference>
<protein>
    <submittedName>
        <fullName evidence="3">HesA/MoeB/ThiF family protein</fullName>
    </submittedName>
</protein>
<organism evidence="3">
    <name type="scientific">hydrothermal vent metagenome</name>
    <dbReference type="NCBI Taxonomy" id="652676"/>
    <lineage>
        <taxon>unclassified sequences</taxon>
        <taxon>metagenomes</taxon>
        <taxon>ecological metagenomes</taxon>
    </lineage>
</organism>
<dbReference type="PANTHER" id="PTHR43267">
    <property type="entry name" value="TRNA THREONYLCARBAMOYLADENOSINE DEHYDRATASE"/>
    <property type="match status" value="1"/>
</dbReference>
<keyword evidence="1" id="KW-0812">Transmembrane</keyword>
<gene>
    <name evidence="3" type="ORF">MNB_SUP05-5-871</name>
</gene>
<dbReference type="Gene3D" id="3.40.50.720">
    <property type="entry name" value="NAD(P)-binding Rossmann-like Domain"/>
    <property type="match status" value="1"/>
</dbReference>
<feature type="domain" description="THIF-type NAD/FAD binding fold" evidence="2">
    <location>
        <begin position="10"/>
        <end position="242"/>
    </location>
</feature>
<name>A0A1W1CMV6_9ZZZZ</name>
<reference evidence="3" key="1">
    <citation type="submission" date="2016-10" db="EMBL/GenBank/DDBJ databases">
        <authorList>
            <person name="de Groot N.N."/>
        </authorList>
    </citation>
    <scope>NUCLEOTIDE SEQUENCE</scope>
</reference>
<keyword evidence="1" id="KW-1133">Transmembrane helix</keyword>
<evidence type="ECO:0000256" key="1">
    <source>
        <dbReference type="SAM" id="Phobius"/>
    </source>
</evidence>
<evidence type="ECO:0000259" key="2">
    <source>
        <dbReference type="Pfam" id="PF00899"/>
    </source>
</evidence>
<dbReference type="PANTHER" id="PTHR43267:SF1">
    <property type="entry name" value="TRNA THREONYLCARBAMOYLADENOSINE DEHYDRATASE"/>
    <property type="match status" value="1"/>
</dbReference>
<dbReference type="EMBL" id="FPHJ01000055">
    <property type="protein sequence ID" value="SFV67027.1"/>
    <property type="molecule type" value="Genomic_DNA"/>
</dbReference>
<dbReference type="InterPro" id="IPR035985">
    <property type="entry name" value="Ubiquitin-activating_enz"/>
</dbReference>
<evidence type="ECO:0000313" key="3">
    <source>
        <dbReference type="EMBL" id="SFV67027.1"/>
    </source>
</evidence>
<dbReference type="GO" id="GO:0008641">
    <property type="term" value="F:ubiquitin-like modifier activating enzyme activity"/>
    <property type="evidence" value="ECO:0007669"/>
    <property type="project" value="InterPro"/>
</dbReference>
<feature type="transmembrane region" description="Helical" evidence="1">
    <location>
        <begin position="216"/>
        <end position="237"/>
    </location>
</feature>
<accession>A0A1W1CMV6</accession>
<dbReference type="CDD" id="cd00755">
    <property type="entry name" value="YgdL_like"/>
    <property type="match status" value="1"/>
</dbReference>
<dbReference type="AlphaFoldDB" id="A0A1W1CMV6"/>
<proteinExistence type="predicted"/>
<dbReference type="InterPro" id="IPR000594">
    <property type="entry name" value="ThiF_NAD_FAD-bd"/>
</dbReference>
<dbReference type="GO" id="GO:0061503">
    <property type="term" value="F:tRNA threonylcarbamoyladenosine dehydratase"/>
    <property type="evidence" value="ECO:0007669"/>
    <property type="project" value="TreeGrafter"/>
</dbReference>
<dbReference type="Pfam" id="PF00899">
    <property type="entry name" value="ThiF"/>
    <property type="match status" value="1"/>
</dbReference>